<dbReference type="EMBL" id="ABIB01000019">
    <property type="protein sequence ID" value="EDP94363.1"/>
    <property type="molecule type" value="Genomic_DNA"/>
</dbReference>
<organism evidence="1 2">
    <name type="scientific">Kordia algicida OT-1</name>
    <dbReference type="NCBI Taxonomy" id="391587"/>
    <lineage>
        <taxon>Bacteria</taxon>
        <taxon>Pseudomonadati</taxon>
        <taxon>Bacteroidota</taxon>
        <taxon>Flavobacteriia</taxon>
        <taxon>Flavobacteriales</taxon>
        <taxon>Flavobacteriaceae</taxon>
        <taxon>Kordia</taxon>
    </lineage>
</organism>
<keyword evidence="2" id="KW-1185">Reference proteome</keyword>
<protein>
    <submittedName>
        <fullName evidence="1">Uncharacterized protein</fullName>
    </submittedName>
</protein>
<dbReference type="AlphaFoldDB" id="A9ECG9"/>
<reference evidence="1 2" key="1">
    <citation type="journal article" date="2011" name="J. Bacteriol.">
        <title>Genome sequence of the algicidal bacterium Kordia algicida OT-1.</title>
        <authorList>
            <person name="Lee H.S."/>
            <person name="Kang S.G."/>
            <person name="Kwon K.K."/>
            <person name="Lee J.H."/>
            <person name="Kim S.J."/>
        </authorList>
    </citation>
    <scope>NUCLEOTIDE SEQUENCE [LARGE SCALE GENOMIC DNA]</scope>
    <source>
        <strain evidence="1 2">OT-1</strain>
    </source>
</reference>
<evidence type="ECO:0000313" key="1">
    <source>
        <dbReference type="EMBL" id="EDP94363.1"/>
    </source>
</evidence>
<accession>A9ECG9</accession>
<evidence type="ECO:0000313" key="2">
    <source>
        <dbReference type="Proteomes" id="UP000002945"/>
    </source>
</evidence>
<dbReference type="Proteomes" id="UP000002945">
    <property type="component" value="Unassembled WGS sequence"/>
</dbReference>
<dbReference type="HOGENOM" id="CLU_1832523_0_0_10"/>
<sequence>MKIERIKSNTTNRVTLFEGEKKFLVTGNVELDNASKLTKIDLNVDNPNDQWYELKHANTCYEHIESGIKAHVLELHFEQKKLPHTHSNSVKIDKEYILDKGSFIFVTAIFYTNIANFKKCHYSIFDGQPETKDGAIIVSI</sequence>
<name>A9ECG9_9FLAO</name>
<comment type="caution">
    <text evidence="1">The sequence shown here is derived from an EMBL/GenBank/DDBJ whole genome shotgun (WGS) entry which is preliminary data.</text>
</comment>
<dbReference type="STRING" id="391587.KAOT1_09951"/>
<gene>
    <name evidence="1" type="ORF">KAOT1_09951</name>
</gene>
<proteinExistence type="predicted"/>
<dbReference type="RefSeq" id="WP_007094549.1">
    <property type="nucleotide sequence ID" value="NZ_CP142125.1"/>
</dbReference>